<reference evidence="3" key="1">
    <citation type="journal article" date="2017" name="Virus Res.">
        <title>Isolation and characterization of Tarumizu tick virus: A new coltivirus from Haemaphysalis flava ticks in Japan.</title>
        <authorList>
            <person name="Fujita R."/>
            <person name="Ejiri H."/>
            <person name="Lim C.-K."/>
            <person name="Noda S."/>
            <person name="Yamauchi T."/>
            <person name="Watanabe M."/>
            <person name="Kobayashi D."/>
            <person name="Takayama-Ito M."/>
            <person name="Murota K."/>
            <person name="Posadas-Herrera G."/>
            <person name="Minami S."/>
            <person name="Kuwata R."/>
            <person name="Yamaguchi Y."/>
            <person name="Horiya M."/>
            <person name="Katayama Y."/>
            <person name="Shimoda H."/>
            <person name="Saijo M."/>
            <person name="Maeda K."/>
            <person name="Mizutani T."/>
            <person name="Isawa H."/>
            <person name="Sawabe K."/>
        </authorList>
    </citation>
    <scope>NUCLEOTIDE SEQUENCE [LARGE SCALE GENOMIC DNA]</scope>
    <source>
        <strain evidence="3">13T269</strain>
    </source>
</reference>
<feature type="compositionally biased region" description="Pro residues" evidence="1">
    <location>
        <begin position="234"/>
        <end position="251"/>
    </location>
</feature>
<dbReference type="GeneID" id="65246844"/>
<name>A0A292G306_9REOV</name>
<organism evidence="2 3">
    <name type="scientific">Tarumizu tick virus</name>
    <dbReference type="NCBI Taxonomy" id="2014339"/>
    <lineage>
        <taxon>Viruses</taxon>
        <taxon>Riboviria</taxon>
        <taxon>Orthornavirae</taxon>
        <taxon>Duplornaviricota</taxon>
        <taxon>Resentoviricetes</taxon>
        <taxon>Reovirales</taxon>
        <taxon>Spinareoviridae</taxon>
        <taxon>Coltivirus</taxon>
        <taxon>Coltivirus tarumizuense</taxon>
        <taxon>Tarumizu coltivirus</taxon>
    </lineage>
</organism>
<dbReference type="Proteomes" id="UP000502674">
    <property type="component" value="Genome"/>
</dbReference>
<sequence>MGDIQTEGLNISGSIQAVVQTNDGAHFMCLIRGRHCINISDLWNYSLPEGWIFGALNHFYCFVPADIGVIECEFFRQRGVEVVPVGNVDEFLQWYLNLGDAVRVVHHYVAYLGAPCVGQVEAILELGSRWQFIPRPENYVVRTAAELKDAFRRVGANREYAEGMYRDGGADRLVHRAELNVGDFAEAPAAVPEAPPAPALPPPPPAPADGQLGEDHIEHLQGLARAQAEGEGQPPAPQPPRQEEAPPPAPAPAAVGPAPRDVQPFNLRENLVRLDALSARFLDAYNQLGAQVGAFQDGVITVDNLPNFREAFNLIEGVVLECQAEFDPYRLPGRHYNPQFADDARNNIEAAMNAARVRHHGVQPVVPGALDEYNNNMHGVEWATVNLRVQSLNQRLVDCGFIVGLGGTLQQIVRHAGVNVVHRGAYIDPYVENMQFSWHGNGRCVSASRFFTQFFYGMPDLHYGLNELGRVMRDLQTRVSSYDSVSFDRIYEPNDLLDLNGMNELCRSIFVMLRRWHTLALRLRNPAHHRNVCMELARRFAGWGPGVRYTIPAGVLRVFRTKHLINLIDPGACYTLLHYRLEHPLGAVQNPRECILDLARVGEWANIHDILPYMVHFEFWEMFVNWFPDRGLDGVEYLAPVFPTYLSDRELWTAVRLL</sequence>
<feature type="region of interest" description="Disordered" evidence="1">
    <location>
        <begin position="190"/>
        <end position="213"/>
    </location>
</feature>
<dbReference type="EMBL" id="LC275161">
    <property type="protein sequence ID" value="BBA54740.1"/>
    <property type="molecule type" value="Genomic_RNA"/>
</dbReference>
<evidence type="ECO:0000313" key="2">
    <source>
        <dbReference type="EMBL" id="BBA54740.1"/>
    </source>
</evidence>
<accession>A0A292G306</accession>
<feature type="compositionally biased region" description="Pro residues" evidence="1">
    <location>
        <begin position="193"/>
        <end position="207"/>
    </location>
</feature>
<protein>
    <submittedName>
        <fullName evidence="2">VP6</fullName>
    </submittedName>
</protein>
<evidence type="ECO:0000313" key="3">
    <source>
        <dbReference type="Proteomes" id="UP000502674"/>
    </source>
</evidence>
<evidence type="ECO:0000256" key="1">
    <source>
        <dbReference type="SAM" id="MobiDB-lite"/>
    </source>
</evidence>
<keyword evidence="3" id="KW-1185">Reference proteome</keyword>
<feature type="region of interest" description="Disordered" evidence="1">
    <location>
        <begin position="226"/>
        <end position="262"/>
    </location>
</feature>
<gene>
    <name evidence="2" type="primary">VP6</name>
</gene>
<proteinExistence type="predicted"/>
<dbReference type="KEGG" id="vg:65246844"/>
<dbReference type="RefSeq" id="YP_010086011.1">
    <property type="nucleotide sequence ID" value="NC_055251.1"/>
</dbReference>